<evidence type="ECO:0008006" key="4">
    <source>
        <dbReference type="Google" id="ProtNLM"/>
    </source>
</evidence>
<sequence length="183" mass="19628">MLPRDMPRSVYACFKVATLGLVLTMLSMAPVGAAASNATATASHCFTGTAEFVASVVDRHSAAINQTTAQFEQFLRDSTNSLLSECADGAEPLRPLRLLTQAGLVTVMTRLTQSFTAVVQIEVSGCIVLVEQAGSAVLHQLCTAIPRAPMSFQEQHNTLTLARDYKQHSTVTIDKPQGHIVIL</sequence>
<feature type="signal peptide" evidence="1">
    <location>
        <begin position="1"/>
        <end position="34"/>
    </location>
</feature>
<keyword evidence="3" id="KW-1185">Reference proteome</keyword>
<evidence type="ECO:0000313" key="2">
    <source>
        <dbReference type="EMBL" id="GFH23814.1"/>
    </source>
</evidence>
<keyword evidence="1" id="KW-0732">Signal</keyword>
<accession>A0A699ZYN1</accession>
<dbReference type="Proteomes" id="UP000485058">
    <property type="component" value="Unassembled WGS sequence"/>
</dbReference>
<proteinExistence type="predicted"/>
<organism evidence="2 3">
    <name type="scientific">Haematococcus lacustris</name>
    <name type="common">Green alga</name>
    <name type="synonym">Haematococcus pluvialis</name>
    <dbReference type="NCBI Taxonomy" id="44745"/>
    <lineage>
        <taxon>Eukaryota</taxon>
        <taxon>Viridiplantae</taxon>
        <taxon>Chlorophyta</taxon>
        <taxon>core chlorophytes</taxon>
        <taxon>Chlorophyceae</taxon>
        <taxon>CS clade</taxon>
        <taxon>Chlamydomonadales</taxon>
        <taxon>Haematococcaceae</taxon>
        <taxon>Haematococcus</taxon>
    </lineage>
</organism>
<gene>
    <name evidence="2" type="ORF">HaLaN_21496</name>
</gene>
<dbReference type="EMBL" id="BLLF01002370">
    <property type="protein sequence ID" value="GFH23814.1"/>
    <property type="molecule type" value="Genomic_DNA"/>
</dbReference>
<evidence type="ECO:0000256" key="1">
    <source>
        <dbReference type="SAM" id="SignalP"/>
    </source>
</evidence>
<protein>
    <recommendedName>
        <fullName evidence="4">Guanylate cyclase domain-containing protein</fullName>
    </recommendedName>
</protein>
<evidence type="ECO:0000313" key="3">
    <source>
        <dbReference type="Proteomes" id="UP000485058"/>
    </source>
</evidence>
<dbReference type="AlphaFoldDB" id="A0A699ZYN1"/>
<feature type="chain" id="PRO_5025412778" description="Guanylate cyclase domain-containing protein" evidence="1">
    <location>
        <begin position="35"/>
        <end position="183"/>
    </location>
</feature>
<name>A0A699ZYN1_HAELA</name>
<reference evidence="2 3" key="1">
    <citation type="submission" date="2020-02" db="EMBL/GenBank/DDBJ databases">
        <title>Draft genome sequence of Haematococcus lacustris strain NIES-144.</title>
        <authorList>
            <person name="Morimoto D."/>
            <person name="Nakagawa S."/>
            <person name="Yoshida T."/>
            <person name="Sawayama S."/>
        </authorList>
    </citation>
    <scope>NUCLEOTIDE SEQUENCE [LARGE SCALE GENOMIC DNA]</scope>
    <source>
        <strain evidence="2 3">NIES-144</strain>
    </source>
</reference>
<comment type="caution">
    <text evidence="2">The sequence shown here is derived from an EMBL/GenBank/DDBJ whole genome shotgun (WGS) entry which is preliminary data.</text>
</comment>